<accession>A0A934W2S3</accession>
<gene>
    <name evidence="3" type="ORF">IV501_05740</name>
</gene>
<comment type="caution">
    <text evidence="3">The sequence shown here is derived from an EMBL/GenBank/DDBJ whole genome shotgun (WGS) entry which is preliminary data.</text>
</comment>
<evidence type="ECO:0000313" key="4">
    <source>
        <dbReference type="Proteomes" id="UP000636458"/>
    </source>
</evidence>
<name>A0A934W2S3_9MICO</name>
<feature type="region of interest" description="Disordered" evidence="1">
    <location>
        <begin position="118"/>
        <end position="137"/>
    </location>
</feature>
<dbReference type="InterPro" id="IPR027275">
    <property type="entry name" value="PRC-brl_dom"/>
</dbReference>
<organism evidence="3 4">
    <name type="scientific">Lacisediminihabitans changchengi</name>
    <dbReference type="NCBI Taxonomy" id="2787634"/>
    <lineage>
        <taxon>Bacteria</taxon>
        <taxon>Bacillati</taxon>
        <taxon>Actinomycetota</taxon>
        <taxon>Actinomycetes</taxon>
        <taxon>Micrococcales</taxon>
        <taxon>Microbacteriaceae</taxon>
        <taxon>Lacisediminihabitans</taxon>
    </lineage>
</organism>
<dbReference type="GO" id="GO:0030077">
    <property type="term" value="C:plasma membrane light-harvesting complex"/>
    <property type="evidence" value="ECO:0007669"/>
    <property type="project" value="InterPro"/>
</dbReference>
<dbReference type="SUPFAM" id="SSF50346">
    <property type="entry name" value="PRC-barrel domain"/>
    <property type="match status" value="1"/>
</dbReference>
<sequence length="137" mass="14707">MINAQNVASLIGVAVVDADGEKIGTVGQIYVDPGSGQPNWATVKMGLLGRSEYFIPLERADEIGGDIRIPFSKEIVKDAPSVDASGSIGQEEQTSLYAYYRGITGLVPVEGEVSRTRDIDLHLQTDSRDTDPRTPTA</sequence>
<evidence type="ECO:0000256" key="1">
    <source>
        <dbReference type="SAM" id="MobiDB-lite"/>
    </source>
</evidence>
<evidence type="ECO:0000259" key="2">
    <source>
        <dbReference type="Pfam" id="PF05239"/>
    </source>
</evidence>
<dbReference type="InterPro" id="IPR011033">
    <property type="entry name" value="PRC_barrel-like_sf"/>
</dbReference>
<dbReference type="AlphaFoldDB" id="A0A934W2S3"/>
<dbReference type="InterPro" id="IPR014747">
    <property type="entry name" value="Bac_photo_RC_H_C"/>
</dbReference>
<reference evidence="3" key="1">
    <citation type="submission" date="2021-01" db="EMBL/GenBank/DDBJ databases">
        <title>Lacisediminihabitans sp. nov. strain G11-30, isolated from Antarctic Soil.</title>
        <authorList>
            <person name="Li J."/>
        </authorList>
    </citation>
    <scope>NUCLEOTIDE SEQUENCE</scope>
    <source>
        <strain evidence="3">G11-30</strain>
    </source>
</reference>
<dbReference type="GO" id="GO:0019684">
    <property type="term" value="P:photosynthesis, light reaction"/>
    <property type="evidence" value="ECO:0007669"/>
    <property type="project" value="InterPro"/>
</dbReference>
<evidence type="ECO:0000313" key="3">
    <source>
        <dbReference type="EMBL" id="MBK4347131.1"/>
    </source>
</evidence>
<dbReference type="Gene3D" id="3.90.50.10">
    <property type="entry name" value="Photosynthetic Reaction Center, subunit H, domain 2"/>
    <property type="match status" value="1"/>
</dbReference>
<protein>
    <submittedName>
        <fullName evidence="3">PRC-barrel domain-containing protein</fullName>
    </submittedName>
</protein>
<proteinExistence type="predicted"/>
<keyword evidence="4" id="KW-1185">Reference proteome</keyword>
<feature type="domain" description="PRC-barrel" evidence="2">
    <location>
        <begin position="7"/>
        <end position="74"/>
    </location>
</feature>
<dbReference type="EMBL" id="JAEPES010000002">
    <property type="protein sequence ID" value="MBK4347131.1"/>
    <property type="molecule type" value="Genomic_DNA"/>
</dbReference>
<dbReference type="Proteomes" id="UP000636458">
    <property type="component" value="Unassembled WGS sequence"/>
</dbReference>
<dbReference type="RefSeq" id="WP_200555502.1">
    <property type="nucleotide sequence ID" value="NZ_JAEPES010000002.1"/>
</dbReference>
<dbReference type="Pfam" id="PF05239">
    <property type="entry name" value="PRC"/>
    <property type="match status" value="1"/>
</dbReference>